<keyword evidence="1" id="KW-0678">Repressor</keyword>
<evidence type="ECO:0000313" key="7">
    <source>
        <dbReference type="EMBL" id="REJ05671.1"/>
    </source>
</evidence>
<dbReference type="PRINTS" id="PR00400">
    <property type="entry name" value="TETREPRESSOR"/>
</dbReference>
<dbReference type="InterPro" id="IPR001647">
    <property type="entry name" value="HTH_TetR"/>
</dbReference>
<evidence type="ECO:0000256" key="5">
    <source>
        <dbReference type="PROSITE-ProRule" id="PRU00335"/>
    </source>
</evidence>
<feature type="DNA-binding region" description="H-T-H motif" evidence="5">
    <location>
        <begin position="50"/>
        <end position="69"/>
    </location>
</feature>
<dbReference type="SUPFAM" id="SSF48498">
    <property type="entry name" value="Tetracyclin repressor-like, C-terminal domain"/>
    <property type="match status" value="1"/>
</dbReference>
<evidence type="ECO:0000313" key="8">
    <source>
        <dbReference type="Proteomes" id="UP000262172"/>
    </source>
</evidence>
<dbReference type="GO" id="GO:0046677">
    <property type="term" value="P:response to antibiotic"/>
    <property type="evidence" value="ECO:0007669"/>
    <property type="project" value="InterPro"/>
</dbReference>
<dbReference type="SUPFAM" id="SSF46689">
    <property type="entry name" value="Homeodomain-like"/>
    <property type="match status" value="1"/>
</dbReference>
<evidence type="ECO:0000256" key="4">
    <source>
        <dbReference type="ARBA" id="ARBA00023163"/>
    </source>
</evidence>
<proteinExistence type="predicted"/>
<accession>A0A371NTT0</accession>
<organism evidence="7 8">
    <name type="scientific">Microbacterium bovistercoris</name>
    <dbReference type="NCBI Taxonomy" id="2293570"/>
    <lineage>
        <taxon>Bacteria</taxon>
        <taxon>Bacillati</taxon>
        <taxon>Actinomycetota</taxon>
        <taxon>Actinomycetes</taxon>
        <taxon>Micrococcales</taxon>
        <taxon>Microbacteriaceae</taxon>
        <taxon>Microbacterium</taxon>
    </lineage>
</organism>
<evidence type="ECO:0000259" key="6">
    <source>
        <dbReference type="PROSITE" id="PS50977"/>
    </source>
</evidence>
<dbReference type="InterPro" id="IPR009057">
    <property type="entry name" value="Homeodomain-like_sf"/>
</dbReference>
<comment type="caution">
    <text evidence="7">The sequence shown here is derived from an EMBL/GenBank/DDBJ whole genome shotgun (WGS) entry which is preliminary data.</text>
</comment>
<dbReference type="Gene3D" id="1.10.357.10">
    <property type="entry name" value="Tetracycline Repressor, domain 2"/>
    <property type="match status" value="1"/>
</dbReference>
<dbReference type="Pfam" id="PF02909">
    <property type="entry name" value="TetR_C_1"/>
    <property type="match status" value="1"/>
</dbReference>
<keyword evidence="3 5" id="KW-0238">DNA-binding</keyword>
<dbReference type="InterPro" id="IPR036271">
    <property type="entry name" value="Tet_transcr_reg_TetR-rel_C_sf"/>
</dbReference>
<feature type="domain" description="HTH tetR-type" evidence="6">
    <location>
        <begin position="27"/>
        <end position="87"/>
    </location>
</feature>
<evidence type="ECO:0000256" key="3">
    <source>
        <dbReference type="ARBA" id="ARBA00023125"/>
    </source>
</evidence>
<evidence type="ECO:0000256" key="1">
    <source>
        <dbReference type="ARBA" id="ARBA00022491"/>
    </source>
</evidence>
<dbReference type="RefSeq" id="WP_116241955.1">
    <property type="nucleotide sequence ID" value="NZ_QUAB01000040.1"/>
</dbReference>
<dbReference type="InterPro" id="IPR003012">
    <property type="entry name" value="Tet_transcr_reg_TetR"/>
</dbReference>
<protein>
    <submittedName>
        <fullName evidence="7">TetR/AcrR family transcriptional regulator</fullName>
    </submittedName>
</protein>
<dbReference type="PROSITE" id="PS50977">
    <property type="entry name" value="HTH_TETR_2"/>
    <property type="match status" value="1"/>
</dbReference>
<keyword evidence="4" id="KW-0804">Transcription</keyword>
<sequence length="239" mass="25795">MPRPLIDLLWRDAPDAPSGGSRGPRPKHSVGDVVDRAIVLADDLGLAGLTVRALADSLGMTTMSVYTHVGSRDDLLVLMADRAHAHMTVTPFSAARWRARVRTVADDNLALIRRHPWLLDVHDSRTALGPGTIAKYDRELHAFDGADADDIARDAALSFMLDFVRAAAARIVRMPDDAAFGEAWEQSAGSLTRYLGDDFPLARRVGAAAGEAMGAPYDAQRAWEFGLDRVIAGLADLDA</sequence>
<dbReference type="GO" id="GO:0045892">
    <property type="term" value="P:negative regulation of DNA-templated transcription"/>
    <property type="evidence" value="ECO:0007669"/>
    <property type="project" value="InterPro"/>
</dbReference>
<keyword evidence="8" id="KW-1185">Reference proteome</keyword>
<name>A0A371NTT0_9MICO</name>
<dbReference type="Gene3D" id="1.10.10.60">
    <property type="entry name" value="Homeodomain-like"/>
    <property type="match status" value="1"/>
</dbReference>
<reference evidence="7 8" key="1">
    <citation type="submission" date="2018-08" db="EMBL/GenBank/DDBJ databases">
        <title>Isolation, diversity and antifungal activity of Actinobacteria from cow dung.</title>
        <authorList>
            <person name="Ling L."/>
        </authorList>
    </citation>
    <scope>NUCLEOTIDE SEQUENCE [LARGE SCALE GENOMIC DNA]</scope>
    <source>
        <strain evidence="7 8">NEAU-LLE</strain>
    </source>
</reference>
<gene>
    <name evidence="7" type="ORF">DY023_08725</name>
</gene>
<dbReference type="GO" id="GO:0003677">
    <property type="term" value="F:DNA binding"/>
    <property type="evidence" value="ECO:0007669"/>
    <property type="project" value="UniProtKB-UniRule"/>
</dbReference>
<dbReference type="Proteomes" id="UP000262172">
    <property type="component" value="Unassembled WGS sequence"/>
</dbReference>
<dbReference type="EMBL" id="QUAB01000040">
    <property type="protein sequence ID" value="REJ05671.1"/>
    <property type="molecule type" value="Genomic_DNA"/>
</dbReference>
<dbReference type="OrthoDB" id="2570341at2"/>
<evidence type="ECO:0000256" key="2">
    <source>
        <dbReference type="ARBA" id="ARBA00023015"/>
    </source>
</evidence>
<dbReference type="AlphaFoldDB" id="A0A371NTT0"/>
<keyword evidence="2" id="KW-0805">Transcription regulation</keyword>
<dbReference type="InterPro" id="IPR004111">
    <property type="entry name" value="Repressor_TetR_C"/>
</dbReference>